<dbReference type="EMBL" id="FZOT01000026">
    <property type="protein sequence ID" value="SNT33796.1"/>
    <property type="molecule type" value="Genomic_DNA"/>
</dbReference>
<feature type="transmembrane region" description="Helical" evidence="1">
    <location>
        <begin position="6"/>
        <end position="28"/>
    </location>
</feature>
<evidence type="ECO:0000256" key="1">
    <source>
        <dbReference type="SAM" id="Phobius"/>
    </source>
</evidence>
<keyword evidence="3" id="KW-1185">Reference proteome</keyword>
<evidence type="ECO:0000313" key="2">
    <source>
        <dbReference type="EMBL" id="SNT33796.1"/>
    </source>
</evidence>
<dbReference type="Proteomes" id="UP000198284">
    <property type="component" value="Unassembled WGS sequence"/>
</dbReference>
<accession>A0A239LTC8</accession>
<dbReference type="AlphaFoldDB" id="A0A239LTC8"/>
<reference evidence="2 3" key="1">
    <citation type="submission" date="2017-06" db="EMBL/GenBank/DDBJ databases">
        <authorList>
            <person name="Kim H.J."/>
            <person name="Triplett B.A."/>
        </authorList>
    </citation>
    <scope>NUCLEOTIDE SEQUENCE [LARGE SCALE GENOMIC DNA]</scope>
    <source>
        <strain evidence="2 3">U15</strain>
    </source>
</reference>
<organism evidence="2 3">
    <name type="scientific">Noviherbaspirillum humi</name>
    <dbReference type="NCBI Taxonomy" id="1688639"/>
    <lineage>
        <taxon>Bacteria</taxon>
        <taxon>Pseudomonadati</taxon>
        <taxon>Pseudomonadota</taxon>
        <taxon>Betaproteobacteria</taxon>
        <taxon>Burkholderiales</taxon>
        <taxon>Oxalobacteraceae</taxon>
        <taxon>Noviherbaspirillum</taxon>
    </lineage>
</organism>
<evidence type="ECO:0000313" key="3">
    <source>
        <dbReference type="Proteomes" id="UP000198284"/>
    </source>
</evidence>
<keyword evidence="1" id="KW-1133">Transmembrane helix</keyword>
<keyword evidence="1" id="KW-0812">Transmembrane</keyword>
<proteinExistence type="predicted"/>
<sequence>MEFTDYLVIKFIVVVVAAAIFGFLKGFLGR</sequence>
<protein>
    <submittedName>
        <fullName evidence="2">Uncharacterized protein</fullName>
    </submittedName>
</protein>
<name>A0A239LTC8_9BURK</name>
<gene>
    <name evidence="2" type="ORF">SAMN06265795_12650</name>
</gene>
<keyword evidence="1" id="KW-0472">Membrane</keyword>